<dbReference type="EMBL" id="BAHC01000055">
    <property type="protein sequence ID" value="GAB89241.1"/>
    <property type="molecule type" value="Genomic_DNA"/>
</dbReference>
<dbReference type="Gene3D" id="1.25.40.10">
    <property type="entry name" value="Tetratricopeptide repeat domain"/>
    <property type="match status" value="2"/>
</dbReference>
<dbReference type="eggNOG" id="COG2909">
    <property type="taxonomic scope" value="Bacteria"/>
</dbReference>
<feature type="domain" description="HTH luxR-type" evidence="4">
    <location>
        <begin position="476"/>
        <end position="541"/>
    </location>
</feature>
<dbReference type="AlphaFoldDB" id="K6W6B6"/>
<evidence type="ECO:0000256" key="3">
    <source>
        <dbReference type="ARBA" id="ARBA00023163"/>
    </source>
</evidence>
<dbReference type="InterPro" id="IPR000792">
    <property type="entry name" value="Tscrpt_reg_LuxR_C"/>
</dbReference>
<dbReference type="Proteomes" id="UP000008363">
    <property type="component" value="Unassembled WGS sequence"/>
</dbReference>
<name>K6W6B6_9ACTN</name>
<evidence type="ECO:0000256" key="2">
    <source>
        <dbReference type="ARBA" id="ARBA00023125"/>
    </source>
</evidence>
<dbReference type="CDD" id="cd06170">
    <property type="entry name" value="LuxR_C_like"/>
    <property type="match status" value="1"/>
</dbReference>
<dbReference type="SUPFAM" id="SSF48452">
    <property type="entry name" value="TPR-like"/>
    <property type="match status" value="1"/>
</dbReference>
<gene>
    <name evidence="5" type="ORF">GORHZ_055_00240</name>
</gene>
<dbReference type="Gene3D" id="1.10.10.10">
    <property type="entry name" value="Winged helix-like DNA-binding domain superfamily/Winged helix DNA-binding domain"/>
    <property type="match status" value="1"/>
</dbReference>
<keyword evidence="3" id="KW-0804">Transcription</keyword>
<dbReference type="GO" id="GO:0006355">
    <property type="term" value="P:regulation of DNA-templated transcription"/>
    <property type="evidence" value="ECO:0007669"/>
    <property type="project" value="InterPro"/>
</dbReference>
<dbReference type="SMART" id="SM00421">
    <property type="entry name" value="HTH_LUXR"/>
    <property type="match status" value="1"/>
</dbReference>
<dbReference type="PRINTS" id="PR00038">
    <property type="entry name" value="HTHLUXR"/>
</dbReference>
<dbReference type="GO" id="GO:0003677">
    <property type="term" value="F:DNA binding"/>
    <property type="evidence" value="ECO:0007669"/>
    <property type="project" value="UniProtKB-KW"/>
</dbReference>
<protein>
    <submittedName>
        <fullName evidence="5">Putative LuxR family transcriptional regulator</fullName>
    </submittedName>
</protein>
<dbReference type="PANTHER" id="PTHR44688">
    <property type="entry name" value="DNA-BINDING TRANSCRIPTIONAL ACTIVATOR DEVR_DOSR"/>
    <property type="match status" value="1"/>
</dbReference>
<reference evidence="5 6" key="1">
    <citation type="submission" date="2012-08" db="EMBL/GenBank/DDBJ databases">
        <title>Whole genome shotgun sequence of Gordonia rhizosphera NBRC 16068.</title>
        <authorList>
            <person name="Takarada H."/>
            <person name="Isaki S."/>
            <person name="Hosoyama A."/>
            <person name="Tsuchikane K."/>
            <person name="Katsumata H."/>
            <person name="Baba S."/>
            <person name="Ohji S."/>
            <person name="Yamazaki S."/>
            <person name="Fujita N."/>
        </authorList>
    </citation>
    <scope>NUCLEOTIDE SEQUENCE [LARGE SCALE GENOMIC DNA]</scope>
    <source>
        <strain evidence="5 6">NBRC 16068</strain>
    </source>
</reference>
<dbReference type="InterPro" id="IPR016032">
    <property type="entry name" value="Sig_transdc_resp-reg_C-effctor"/>
</dbReference>
<dbReference type="STRING" id="1108045.GORHZ_055_00240"/>
<keyword evidence="1" id="KW-0805">Transcription regulation</keyword>
<dbReference type="InterPro" id="IPR011990">
    <property type="entry name" value="TPR-like_helical_dom_sf"/>
</dbReference>
<accession>K6W6B6</accession>
<keyword evidence="6" id="KW-1185">Reference proteome</keyword>
<dbReference type="InterPro" id="IPR036388">
    <property type="entry name" value="WH-like_DNA-bd_sf"/>
</dbReference>
<evidence type="ECO:0000313" key="6">
    <source>
        <dbReference type="Proteomes" id="UP000008363"/>
    </source>
</evidence>
<keyword evidence="2" id="KW-0238">DNA-binding</keyword>
<evidence type="ECO:0000256" key="1">
    <source>
        <dbReference type="ARBA" id="ARBA00023015"/>
    </source>
</evidence>
<organism evidence="5 6">
    <name type="scientific">Gordonia rhizosphera NBRC 16068</name>
    <dbReference type="NCBI Taxonomy" id="1108045"/>
    <lineage>
        <taxon>Bacteria</taxon>
        <taxon>Bacillati</taxon>
        <taxon>Actinomycetota</taxon>
        <taxon>Actinomycetes</taxon>
        <taxon>Mycobacteriales</taxon>
        <taxon>Gordoniaceae</taxon>
        <taxon>Gordonia</taxon>
    </lineage>
</organism>
<proteinExistence type="predicted"/>
<dbReference type="PROSITE" id="PS50043">
    <property type="entry name" value="HTH_LUXR_2"/>
    <property type="match status" value="1"/>
</dbReference>
<comment type="caution">
    <text evidence="5">The sequence shown here is derived from an EMBL/GenBank/DDBJ whole genome shotgun (WGS) entry which is preliminary data.</text>
</comment>
<dbReference type="PROSITE" id="PS00622">
    <property type="entry name" value="HTH_LUXR_1"/>
    <property type="match status" value="1"/>
</dbReference>
<dbReference type="SUPFAM" id="SSF46894">
    <property type="entry name" value="C-terminal effector domain of the bipartite response regulators"/>
    <property type="match status" value="1"/>
</dbReference>
<dbReference type="PANTHER" id="PTHR44688:SF16">
    <property type="entry name" value="DNA-BINDING TRANSCRIPTIONAL ACTIVATOR DEVR_DOSR"/>
    <property type="match status" value="1"/>
</dbReference>
<sequence length="543" mass="58624">MSMAVTDELERAREHFDAGEWGAALRTWESIDQGRLSADDLEDLAVAAYLVGRDSTAAEALQRAFQTCIDDADTLGAARRACWIAMIMSMAGQPAVGQGWASRAERLLDEFDEDVEERGYLEMNHVYAHLAVGELDEATESARRVADAGRRFANPDLFAAGISAEGRIILERGNVREGLALFDEAMVSVTAGEVSAVFAGMVYCTMIEGCQDVSDFGRAAAWTAALSQWCDRQPGLVPYRGQCAVHRGQICALHGAFSDAITEFDDALRRYRETSSPAAGFALALRGDIYRLTGEPDSAEDSYEQAAEFGYEPQPGLALLWLSRGRRDAALGAIRRLLVESQQPVERSRILPAAIEILIAAGELEQARESARELDHIACGFSCVALQAMAAYAAGAVELSDGDPAGALPYLRKARQLWIDLDCPYETARAQVLIGRGLRALSDTRSADATLAAAHRTFVDLGAKPAADEVAGLLTPEGFPAGLTDREVEVLRLVATGRSNGQIAAELVLSEKTVSRHLTNIFTKLDVNTRSAATAYAYEHGLM</sequence>
<evidence type="ECO:0000313" key="5">
    <source>
        <dbReference type="EMBL" id="GAB89241.1"/>
    </source>
</evidence>
<dbReference type="Pfam" id="PF00196">
    <property type="entry name" value="GerE"/>
    <property type="match status" value="1"/>
</dbReference>
<evidence type="ECO:0000259" key="4">
    <source>
        <dbReference type="PROSITE" id="PS50043"/>
    </source>
</evidence>